<feature type="compositionally biased region" description="Polar residues" evidence="1">
    <location>
        <begin position="242"/>
        <end position="258"/>
    </location>
</feature>
<name>A0A0N1I3F2_LEPSE</name>
<dbReference type="PANTHER" id="PTHR42180:SF6">
    <property type="entry name" value="CALPONIN-HOMOLOGY (CH) DOMAIN-CONTAINING PROTEIN"/>
    <property type="match status" value="1"/>
</dbReference>
<feature type="compositionally biased region" description="Low complexity" evidence="1">
    <location>
        <begin position="944"/>
        <end position="954"/>
    </location>
</feature>
<dbReference type="VEuPathDB" id="TriTrypDB:Lsey_0188_0160"/>
<feature type="region of interest" description="Disordered" evidence="1">
    <location>
        <begin position="992"/>
        <end position="1016"/>
    </location>
</feature>
<feature type="compositionally biased region" description="Low complexity" evidence="1">
    <location>
        <begin position="454"/>
        <end position="470"/>
    </location>
</feature>
<dbReference type="SUPFAM" id="SSF47576">
    <property type="entry name" value="Calponin-homology domain, CH-domain"/>
    <property type="match status" value="1"/>
</dbReference>
<dbReference type="Proteomes" id="UP000038009">
    <property type="component" value="Unassembled WGS sequence"/>
</dbReference>
<feature type="region of interest" description="Disordered" evidence="1">
    <location>
        <begin position="190"/>
        <end position="436"/>
    </location>
</feature>
<proteinExistence type="predicted"/>
<protein>
    <submittedName>
        <fullName evidence="2">Uncharacterized protein</fullName>
    </submittedName>
</protein>
<gene>
    <name evidence="2" type="ORF">ABL78_5521</name>
</gene>
<feature type="compositionally biased region" description="Polar residues" evidence="1">
    <location>
        <begin position="573"/>
        <end position="595"/>
    </location>
</feature>
<feature type="compositionally biased region" description="Basic and acidic residues" evidence="1">
    <location>
        <begin position="764"/>
        <end position="774"/>
    </location>
</feature>
<keyword evidence="3" id="KW-1185">Reference proteome</keyword>
<feature type="region of interest" description="Disordered" evidence="1">
    <location>
        <begin position="715"/>
        <end position="780"/>
    </location>
</feature>
<reference evidence="2 3" key="1">
    <citation type="journal article" date="2015" name="PLoS Pathog.">
        <title>Leptomonas seymouri: Adaptations to the Dixenous Life Cycle Analyzed by Genome Sequencing, Transcriptome Profiling and Co-infection with Leishmania donovani.</title>
        <authorList>
            <person name="Kraeva N."/>
            <person name="Butenko A."/>
            <person name="Hlavacova J."/>
            <person name="Kostygov A."/>
            <person name="Myskova J."/>
            <person name="Grybchuk D."/>
            <person name="Lestinova T."/>
            <person name="Votypka J."/>
            <person name="Volf P."/>
            <person name="Opperdoes F."/>
            <person name="Flegontov P."/>
            <person name="Lukes J."/>
            <person name="Yurchenko V."/>
        </authorList>
    </citation>
    <scope>NUCLEOTIDE SEQUENCE [LARGE SCALE GENOMIC DNA]</scope>
    <source>
        <strain evidence="2 3">ATCC 30220</strain>
    </source>
</reference>
<feature type="compositionally biased region" description="Polar residues" evidence="1">
    <location>
        <begin position="734"/>
        <end position="748"/>
    </location>
</feature>
<evidence type="ECO:0000313" key="2">
    <source>
        <dbReference type="EMBL" id="KPI85431.1"/>
    </source>
</evidence>
<feature type="compositionally biased region" description="Low complexity" evidence="1">
    <location>
        <begin position="427"/>
        <end position="436"/>
    </location>
</feature>
<dbReference type="EMBL" id="LJSK01000188">
    <property type="protein sequence ID" value="KPI85431.1"/>
    <property type="molecule type" value="Genomic_DNA"/>
</dbReference>
<organism evidence="2 3">
    <name type="scientific">Leptomonas seymouri</name>
    <dbReference type="NCBI Taxonomy" id="5684"/>
    <lineage>
        <taxon>Eukaryota</taxon>
        <taxon>Discoba</taxon>
        <taxon>Euglenozoa</taxon>
        <taxon>Kinetoplastea</taxon>
        <taxon>Metakinetoplastina</taxon>
        <taxon>Trypanosomatida</taxon>
        <taxon>Trypanosomatidae</taxon>
        <taxon>Leishmaniinae</taxon>
        <taxon>Leptomonas</taxon>
    </lineage>
</organism>
<accession>A0A0N1I3F2</accession>
<evidence type="ECO:0000256" key="1">
    <source>
        <dbReference type="SAM" id="MobiDB-lite"/>
    </source>
</evidence>
<feature type="region of interest" description="Disordered" evidence="1">
    <location>
        <begin position="454"/>
        <end position="530"/>
    </location>
</feature>
<feature type="compositionally biased region" description="Polar residues" evidence="1">
    <location>
        <begin position="888"/>
        <end position="902"/>
    </location>
</feature>
<feature type="compositionally biased region" description="Polar residues" evidence="1">
    <location>
        <begin position="507"/>
        <end position="517"/>
    </location>
</feature>
<feature type="compositionally biased region" description="Low complexity" evidence="1">
    <location>
        <begin position="349"/>
        <end position="381"/>
    </location>
</feature>
<sequence>MATIVIGRKELFSFAERYSSRRLTDYSSLADGEVLCCLFNLVFHDRRIRPAAPQTHSATQRGHINWELLFRRFAQLGIPPDFLQPQALRQNTATCGFSTLVLFYFLHHLSKRADFVAEFALDVSESVTTYLQSTDCIASLLLGNALSWSAIPEALQRPLQDHPIFQRSAEAAAAAEDAAVELYRSSCMRRHRAGRHRTNSSASSLRSSGHQSHRSTCTAPAEATNRSADEVTDKGERRSERMQSPQPQRAQSTLQQAAGSEATAAPSSPAVAQRLPHGRLVAPSSAPAKQSHRPSSSSFHGVGGRGELVSGSESDESPLPRDPSRKPSARAAPLRQPQPKPQPQPQPHPSTCSASSSDRSRNTDALSAASSSFSSTSRADSGTGSSLEGSDVWANGAARSSASRRLLRSKKSGEREHARRPPSCTLASASSSVSRASSASIDTVGCTLTDDHAASAQTSQHAQGHSDPQQQLPPPNHQHALHTAETSSGSSRSSARVTYRTAPSVVRHNSTQSQNGETPPEPALHESSLPFRVHDTSLEAARYRNDEECEALRMRVAQLLSLLANLRATSMAASLPNSQRDSSAQTSPLASPRSRTLQEYEQRIEALEAQLRAYEGNASARASPELTPAALEAEISALTADVVDEETGAPINVSEQANLLHCLLLEHLQGSPHNREQMQQWLWSIVAAHHTLEGRLLAAAELLRRASKNESRFTAWAGASSSRSPVQSSRLSVTSPLTASHPRSQSTVAAPFAAADTTPWRRSPLREGPPHEEAPANAGELQRVRSAFYAELERLHRQEHELRDSLAASRVKCAATVRRAVHRERLWKQLCGEVYAAEQASFHITECDTADDVEAHLQQRDVHYQNVEALTQQLVEDSEVVEGGSGIRHTTPSASEKASAPCSSLQTLVTHLKEEREELLADVTRLHDWVTAMQQERTEATQKSSNARGESSSSAKVTEKRGTQTTTSSCAPQLPIPPGFPLDFYRAAAATDATRRTNETSAVPRGRPSNPRAAELHSGAARLPHGLSSLLKEDAATYPVV</sequence>
<feature type="region of interest" description="Disordered" evidence="1">
    <location>
        <begin position="883"/>
        <end position="902"/>
    </location>
</feature>
<feature type="region of interest" description="Disordered" evidence="1">
    <location>
        <begin position="935"/>
        <end position="976"/>
    </location>
</feature>
<feature type="compositionally biased region" description="Low complexity" evidence="1">
    <location>
        <begin position="720"/>
        <end position="733"/>
    </location>
</feature>
<dbReference type="PANTHER" id="PTHR42180">
    <property type="entry name" value="HOMOLOGY DOMAIN-CONTAINING PROTEIN,PUTATIVE-RELATED"/>
    <property type="match status" value="1"/>
</dbReference>
<dbReference type="InterPro" id="IPR036872">
    <property type="entry name" value="CH_dom_sf"/>
</dbReference>
<evidence type="ECO:0000313" key="3">
    <source>
        <dbReference type="Proteomes" id="UP000038009"/>
    </source>
</evidence>
<dbReference type="OrthoDB" id="267654at2759"/>
<comment type="caution">
    <text evidence="2">The sequence shown here is derived from an EMBL/GenBank/DDBJ whole genome shotgun (WGS) entry which is preliminary data.</text>
</comment>
<dbReference type="OMA" id="WSIVAAH"/>
<feature type="compositionally biased region" description="Low complexity" evidence="1">
    <location>
        <begin position="199"/>
        <end position="210"/>
    </location>
</feature>
<dbReference type="AlphaFoldDB" id="A0A0N1I3F2"/>
<feature type="region of interest" description="Disordered" evidence="1">
    <location>
        <begin position="573"/>
        <end position="597"/>
    </location>
</feature>
<feature type="compositionally biased region" description="Basic and acidic residues" evidence="1">
    <location>
        <begin position="227"/>
        <end position="241"/>
    </location>
</feature>
<feature type="compositionally biased region" description="Pro residues" evidence="1">
    <location>
        <begin position="336"/>
        <end position="348"/>
    </location>
</feature>